<sequence>MGGPRALRLPRRWRDALAKRRAEALAAREPEPRPRRLLLHVGGPKCGSSAIQAALAANSAALAARGVLLASDRMDAEGGFIHGQVGYFDALKGRPDSAAELAGRFRQLAVAMDERAAGTLVISAENLLLRTGAAEMLIPPARAAGFTPEVVAYVRRWDDFLIAAWQQWGIKTHDSPEAYWKDHGFPSWLTGLRAWEDQAGLPALKVFPFRRDIFPEGDVTAHFFEVTGLSFPGMLRPPPANPSTSEALSDLMNRARDLFADRNDNDVLGILAPLIGPAAYKSGSASYFLNLDQRRALLEQAHTDDEALKARYLPQLGAAPLFPPLRPEQVTECSDIDKLRAENALLLRAVHTLGQRLSALETRTAKAAPLRPWRRWRLKL</sequence>
<organism evidence="1 2">
    <name type="scientific">Ancylobacter polymorphus</name>
    <dbReference type="NCBI Taxonomy" id="223390"/>
    <lineage>
        <taxon>Bacteria</taxon>
        <taxon>Pseudomonadati</taxon>
        <taxon>Pseudomonadota</taxon>
        <taxon>Alphaproteobacteria</taxon>
        <taxon>Hyphomicrobiales</taxon>
        <taxon>Xanthobacteraceae</taxon>
        <taxon>Ancylobacter</taxon>
    </lineage>
</organism>
<reference evidence="1 2" key="1">
    <citation type="submission" date="2023-07" db="EMBL/GenBank/DDBJ databases">
        <title>Genomic Encyclopedia of Type Strains, Phase IV (KMG-IV): sequencing the most valuable type-strain genomes for metagenomic binning, comparative biology and taxonomic classification.</title>
        <authorList>
            <person name="Goeker M."/>
        </authorList>
    </citation>
    <scope>NUCLEOTIDE SEQUENCE [LARGE SCALE GENOMIC DNA]</scope>
    <source>
        <strain evidence="1 2">DSM 2457</strain>
    </source>
</reference>
<proteinExistence type="predicted"/>
<name>A0ABU0BGC8_9HYPH</name>
<evidence type="ECO:0000313" key="1">
    <source>
        <dbReference type="EMBL" id="MDQ0303534.1"/>
    </source>
</evidence>
<protein>
    <submittedName>
        <fullName evidence="1">Uncharacterized protein</fullName>
    </submittedName>
</protein>
<gene>
    <name evidence="1" type="ORF">J2S75_002568</name>
</gene>
<dbReference type="RefSeq" id="WP_307020237.1">
    <property type="nucleotide sequence ID" value="NZ_JAUSUI010000005.1"/>
</dbReference>
<dbReference type="Proteomes" id="UP001224682">
    <property type="component" value="Unassembled WGS sequence"/>
</dbReference>
<dbReference type="InterPro" id="IPR027417">
    <property type="entry name" value="P-loop_NTPase"/>
</dbReference>
<accession>A0ABU0BGC8</accession>
<comment type="caution">
    <text evidence="1">The sequence shown here is derived from an EMBL/GenBank/DDBJ whole genome shotgun (WGS) entry which is preliminary data.</text>
</comment>
<dbReference type="SUPFAM" id="SSF52540">
    <property type="entry name" value="P-loop containing nucleoside triphosphate hydrolases"/>
    <property type="match status" value="1"/>
</dbReference>
<keyword evidence="2" id="KW-1185">Reference proteome</keyword>
<evidence type="ECO:0000313" key="2">
    <source>
        <dbReference type="Proteomes" id="UP001224682"/>
    </source>
</evidence>
<dbReference type="EMBL" id="JAUSUI010000005">
    <property type="protein sequence ID" value="MDQ0303534.1"/>
    <property type="molecule type" value="Genomic_DNA"/>
</dbReference>